<dbReference type="GO" id="GO:0003700">
    <property type="term" value="F:DNA-binding transcription factor activity"/>
    <property type="evidence" value="ECO:0007669"/>
    <property type="project" value="InterPro"/>
</dbReference>
<evidence type="ECO:0000259" key="5">
    <source>
        <dbReference type="PROSITE" id="PS01124"/>
    </source>
</evidence>
<keyword evidence="4" id="KW-0472">Membrane</keyword>
<keyword evidence="4" id="KW-0812">Transmembrane</keyword>
<keyword evidence="4" id="KW-1133">Transmembrane helix</keyword>
<feature type="domain" description="HTH araC/xylS-type" evidence="5">
    <location>
        <begin position="641"/>
        <end position="740"/>
    </location>
</feature>
<keyword evidence="2" id="KW-0238">DNA-binding</keyword>
<dbReference type="PRINTS" id="PR00032">
    <property type="entry name" value="HTHARAC"/>
</dbReference>
<keyword evidence="7" id="KW-1185">Reference proteome</keyword>
<evidence type="ECO:0000256" key="4">
    <source>
        <dbReference type="SAM" id="Phobius"/>
    </source>
</evidence>
<dbReference type="AlphaFoldDB" id="A0A1V4IDP4"/>
<feature type="transmembrane region" description="Helical" evidence="4">
    <location>
        <begin position="13"/>
        <end position="36"/>
    </location>
</feature>
<keyword evidence="3" id="KW-0804">Transcription</keyword>
<dbReference type="SMART" id="SM00342">
    <property type="entry name" value="HTH_ARAC"/>
    <property type="match status" value="1"/>
</dbReference>
<dbReference type="SUPFAM" id="SSF46689">
    <property type="entry name" value="Homeodomain-like"/>
    <property type="match status" value="1"/>
</dbReference>
<dbReference type="Gene3D" id="1.10.10.60">
    <property type="entry name" value="Homeodomain-like"/>
    <property type="match status" value="2"/>
</dbReference>
<evidence type="ECO:0000256" key="2">
    <source>
        <dbReference type="ARBA" id="ARBA00023125"/>
    </source>
</evidence>
<dbReference type="PROSITE" id="PS01124">
    <property type="entry name" value="HTH_ARAC_FAMILY_2"/>
    <property type="match status" value="1"/>
</dbReference>
<reference evidence="6 7" key="1">
    <citation type="submission" date="2017-03" db="EMBL/GenBank/DDBJ databases">
        <title>Genome sequence of Clostridium oryzae DSM 28571.</title>
        <authorList>
            <person name="Poehlein A."/>
            <person name="Daniel R."/>
        </authorList>
    </citation>
    <scope>NUCLEOTIDE SEQUENCE [LARGE SCALE GENOMIC DNA]</scope>
    <source>
        <strain evidence="6 7">DSM 28571</strain>
    </source>
</reference>
<dbReference type="Pfam" id="PF12833">
    <property type="entry name" value="HTH_18"/>
    <property type="match status" value="1"/>
</dbReference>
<dbReference type="STRING" id="1450648.CLORY_37520"/>
<dbReference type="GO" id="GO:0043565">
    <property type="term" value="F:sequence-specific DNA binding"/>
    <property type="evidence" value="ECO:0007669"/>
    <property type="project" value="InterPro"/>
</dbReference>
<dbReference type="InterPro" id="IPR018060">
    <property type="entry name" value="HTH_AraC"/>
</dbReference>
<dbReference type="EMBL" id="MZGV01000063">
    <property type="protein sequence ID" value="OPJ58128.1"/>
    <property type="molecule type" value="Genomic_DNA"/>
</dbReference>
<comment type="caution">
    <text evidence="6">The sequence shown here is derived from an EMBL/GenBank/DDBJ whole genome shotgun (WGS) entry which is preliminary data.</text>
</comment>
<organism evidence="6 7">
    <name type="scientific">Clostridium oryzae</name>
    <dbReference type="NCBI Taxonomy" id="1450648"/>
    <lineage>
        <taxon>Bacteria</taxon>
        <taxon>Bacillati</taxon>
        <taxon>Bacillota</taxon>
        <taxon>Clostridia</taxon>
        <taxon>Eubacteriales</taxon>
        <taxon>Clostridiaceae</taxon>
        <taxon>Clostridium</taxon>
    </lineage>
</organism>
<dbReference type="OrthoDB" id="1938323at2"/>
<dbReference type="InterPro" id="IPR009057">
    <property type="entry name" value="Homeodomain-like_sf"/>
</dbReference>
<dbReference type="PANTHER" id="PTHR43280">
    <property type="entry name" value="ARAC-FAMILY TRANSCRIPTIONAL REGULATOR"/>
    <property type="match status" value="1"/>
</dbReference>
<dbReference type="InterPro" id="IPR020449">
    <property type="entry name" value="Tscrpt_reg_AraC-type_HTH"/>
</dbReference>
<feature type="transmembrane region" description="Helical" evidence="4">
    <location>
        <begin position="299"/>
        <end position="321"/>
    </location>
</feature>
<dbReference type="RefSeq" id="WP_079427338.1">
    <property type="nucleotide sequence ID" value="NZ_MZGV01000063.1"/>
</dbReference>
<evidence type="ECO:0000313" key="6">
    <source>
        <dbReference type="EMBL" id="OPJ58128.1"/>
    </source>
</evidence>
<protein>
    <submittedName>
        <fullName evidence="6">HTH-type transcriptional regulator YesS</fullName>
    </submittedName>
</protein>
<gene>
    <name evidence="6" type="primary">yesS_3</name>
    <name evidence="6" type="ORF">CLORY_37520</name>
</gene>
<dbReference type="Gene3D" id="3.30.450.20">
    <property type="entry name" value="PAS domain"/>
    <property type="match status" value="1"/>
</dbReference>
<keyword evidence="1" id="KW-0805">Transcription regulation</keyword>
<evidence type="ECO:0000256" key="3">
    <source>
        <dbReference type="ARBA" id="ARBA00023163"/>
    </source>
</evidence>
<accession>A0A1V4IDP4</accession>
<dbReference type="PANTHER" id="PTHR43280:SF34">
    <property type="entry name" value="ARAC-FAMILY TRANSCRIPTIONAL REGULATOR"/>
    <property type="match status" value="1"/>
</dbReference>
<name>A0A1V4IDP4_9CLOT</name>
<evidence type="ECO:0000256" key="1">
    <source>
        <dbReference type="ARBA" id="ARBA00023015"/>
    </source>
</evidence>
<dbReference type="Proteomes" id="UP000190080">
    <property type="component" value="Unassembled WGS sequence"/>
</dbReference>
<sequence length="744" mass="86586">MNQKNANKFFSKILMYITITVVIIILVADILLYYALRNNELSNIYDNSKNNLSQVSYSADFMTDSARSLLVQMYLDNNISQLRYNNYNDPGKVNVPINCLIGYSQSMPFVSSIYIYNGREDTFYTTLINRAQVEKSAFFDKEIIKIMKHPSISAISKPIARRVAVYQCGYPYKKYENVYTYIFYDRNFSKKSGKVDNAIILNVSELWVRKVINSLNSNNSGDVFILDDKGRLISEAMQKGVHRGSKIDLENKLNKTSGYFNMIYNGKKSLVTYVTTKDLKWKFICVVPYTKINQMLSHVANTTFTLCLFILTLGLIISFIVSRKVSKPIDAVIRDLKHLAETRNRPLKFTKEDFFKKLMANEISFDKEKFTKTYIDNHIRVSIEENISMVILKIDHMAQFVSEYSYEDRNILKYGIMNIANEVFSQIYRCECVDMASDNIVLIFNTQEDVNDDEIKMVHEFLEKIQTNVYELLQVQLSCVIGPGGYIMAELSDLYDESIKISNYRMFYGFQSIICYNDIENVKDYVYPVDKEKVLIESMLLGKVDEVKNTYKHIINKDFIQCEYSQFETALLRLALSVSSAVETIEKTQNLKINYSFSKFVSKFDYLETLDEIEKHFFDMFDEINSKLNEKKSLKHDKLIKNIINMINQQYEDPNLCLDTLASSVNMSSVYLGRLFKKMASKSVSDYINEVRMEHARGYLLSTDMCINKIVDKVGFTNRSYFYTIFKKEYGTTPSEYRKNTQNK</sequence>
<proteinExistence type="predicted"/>
<evidence type="ECO:0000313" key="7">
    <source>
        <dbReference type="Proteomes" id="UP000190080"/>
    </source>
</evidence>